<dbReference type="PANTHER" id="PTHR45818">
    <property type="entry name" value="PROTEIN VAV"/>
    <property type="match status" value="1"/>
</dbReference>
<keyword evidence="5" id="KW-1185">Reference proteome</keyword>
<organism evidence="4 5">
    <name type="scientific">Lates japonicus</name>
    <name type="common">Japanese lates</name>
    <dbReference type="NCBI Taxonomy" id="270547"/>
    <lineage>
        <taxon>Eukaryota</taxon>
        <taxon>Metazoa</taxon>
        <taxon>Chordata</taxon>
        <taxon>Craniata</taxon>
        <taxon>Vertebrata</taxon>
        <taxon>Euteleostomi</taxon>
        <taxon>Actinopterygii</taxon>
        <taxon>Neopterygii</taxon>
        <taxon>Teleostei</taxon>
        <taxon>Neoteleostei</taxon>
        <taxon>Acanthomorphata</taxon>
        <taxon>Carangaria</taxon>
        <taxon>Carangaria incertae sedis</taxon>
        <taxon>Centropomidae</taxon>
        <taxon>Lates</taxon>
    </lineage>
</organism>
<name>A0AAD3MBX9_LATJO</name>
<dbReference type="Pfam" id="PF00018">
    <property type="entry name" value="SH3_1"/>
    <property type="match status" value="1"/>
</dbReference>
<dbReference type="AlphaFoldDB" id="A0AAD3MBX9"/>
<sequence length="103" mass="11579">MFSLCSHYGLNPPSHHSLRFSVVPPGSCSFVPPSSSPFWSVFSPRVVGVAVARYDFCSRDTRELSLLQGDIIKIYTKMSSGWWKGEVDGRVGWFPSTYVEEED</sequence>
<dbReference type="SUPFAM" id="SSF50044">
    <property type="entry name" value="SH3-domain"/>
    <property type="match status" value="1"/>
</dbReference>
<evidence type="ECO:0000313" key="4">
    <source>
        <dbReference type="EMBL" id="GLD50840.1"/>
    </source>
</evidence>
<protein>
    <submittedName>
        <fullName evidence="4">Guanine nucleotide exchange factor VAV3-like protein</fullName>
    </submittedName>
</protein>
<dbReference type="PRINTS" id="PR00452">
    <property type="entry name" value="SH3DOMAIN"/>
</dbReference>
<dbReference type="PROSITE" id="PS50002">
    <property type="entry name" value="SH3"/>
    <property type="match status" value="1"/>
</dbReference>
<dbReference type="PRINTS" id="PR01887">
    <property type="entry name" value="SPECTRNALPHA"/>
</dbReference>
<feature type="domain" description="SH3" evidence="3">
    <location>
        <begin position="45"/>
        <end position="103"/>
    </location>
</feature>
<dbReference type="Proteomes" id="UP001279410">
    <property type="component" value="Unassembled WGS sequence"/>
</dbReference>
<reference evidence="4" key="1">
    <citation type="submission" date="2022-08" db="EMBL/GenBank/DDBJ databases">
        <title>Genome sequencing of akame (Lates japonicus).</title>
        <authorList>
            <person name="Hashiguchi Y."/>
            <person name="Takahashi H."/>
        </authorList>
    </citation>
    <scope>NUCLEOTIDE SEQUENCE</scope>
    <source>
        <strain evidence="4">Kochi</strain>
    </source>
</reference>
<dbReference type="GO" id="GO:0005886">
    <property type="term" value="C:plasma membrane"/>
    <property type="evidence" value="ECO:0007669"/>
    <property type="project" value="TreeGrafter"/>
</dbReference>
<dbReference type="PANTHER" id="PTHR45818:SF5">
    <property type="entry name" value="GUANINE NUCLEOTIDE EXCHANGE FACTOR VAV3 ISOFORM X1"/>
    <property type="match status" value="1"/>
</dbReference>
<comment type="caution">
    <text evidence="4">The sequence shown here is derived from an EMBL/GenBank/DDBJ whole genome shotgun (WGS) entry which is preliminary data.</text>
</comment>
<dbReference type="InterPro" id="IPR036028">
    <property type="entry name" value="SH3-like_dom_sf"/>
</dbReference>
<dbReference type="InterPro" id="IPR001452">
    <property type="entry name" value="SH3_domain"/>
</dbReference>
<proteinExistence type="predicted"/>
<dbReference type="FunFam" id="2.30.30.40:FF:000039">
    <property type="entry name" value="Vav guanine nucleotide exchange factor 3"/>
    <property type="match status" value="1"/>
</dbReference>
<gene>
    <name evidence="4" type="ORF">AKAME5_000398100</name>
</gene>
<dbReference type="SMART" id="SM00326">
    <property type="entry name" value="SH3"/>
    <property type="match status" value="1"/>
</dbReference>
<dbReference type="EMBL" id="BRZM01000010">
    <property type="protein sequence ID" value="GLD50840.1"/>
    <property type="molecule type" value="Genomic_DNA"/>
</dbReference>
<evidence type="ECO:0000256" key="2">
    <source>
        <dbReference type="PROSITE-ProRule" id="PRU00192"/>
    </source>
</evidence>
<dbReference type="GO" id="GO:0016477">
    <property type="term" value="P:cell migration"/>
    <property type="evidence" value="ECO:0007669"/>
    <property type="project" value="TreeGrafter"/>
</dbReference>
<accession>A0AAD3MBX9</accession>
<evidence type="ECO:0000313" key="5">
    <source>
        <dbReference type="Proteomes" id="UP001279410"/>
    </source>
</evidence>
<dbReference type="GO" id="GO:0005737">
    <property type="term" value="C:cytoplasm"/>
    <property type="evidence" value="ECO:0007669"/>
    <property type="project" value="TreeGrafter"/>
</dbReference>
<evidence type="ECO:0000259" key="3">
    <source>
        <dbReference type="PROSITE" id="PS50002"/>
    </source>
</evidence>
<evidence type="ECO:0000256" key="1">
    <source>
        <dbReference type="ARBA" id="ARBA00022443"/>
    </source>
</evidence>
<keyword evidence="1 2" id="KW-0728">SH3 domain</keyword>
<dbReference type="GO" id="GO:0005085">
    <property type="term" value="F:guanyl-nucleotide exchange factor activity"/>
    <property type="evidence" value="ECO:0007669"/>
    <property type="project" value="TreeGrafter"/>
</dbReference>
<dbReference type="Gene3D" id="2.30.30.40">
    <property type="entry name" value="SH3 Domains"/>
    <property type="match status" value="1"/>
</dbReference>